<dbReference type="Proteomes" id="UP000325315">
    <property type="component" value="Unassembled WGS sequence"/>
</dbReference>
<proteinExistence type="predicted"/>
<evidence type="ECO:0000313" key="2">
    <source>
        <dbReference type="Proteomes" id="UP000325315"/>
    </source>
</evidence>
<sequence length="100" mass="11129">MWGYKYQPTHPYIPKVAPAAALLKRCSKAAIMGLKPPMDPRSSSDYAILKSSSVSSKPTQGYSRNSTLQGYLGNFAKQGYFGNFENQGYFSNSTTLRMFQ</sequence>
<organism evidence="1 2">
    <name type="scientific">Gossypium australe</name>
    <dbReference type="NCBI Taxonomy" id="47621"/>
    <lineage>
        <taxon>Eukaryota</taxon>
        <taxon>Viridiplantae</taxon>
        <taxon>Streptophyta</taxon>
        <taxon>Embryophyta</taxon>
        <taxon>Tracheophyta</taxon>
        <taxon>Spermatophyta</taxon>
        <taxon>Magnoliopsida</taxon>
        <taxon>eudicotyledons</taxon>
        <taxon>Gunneridae</taxon>
        <taxon>Pentapetalae</taxon>
        <taxon>rosids</taxon>
        <taxon>malvids</taxon>
        <taxon>Malvales</taxon>
        <taxon>Malvaceae</taxon>
        <taxon>Malvoideae</taxon>
        <taxon>Gossypium</taxon>
    </lineage>
</organism>
<evidence type="ECO:0000313" key="1">
    <source>
        <dbReference type="EMBL" id="KAA3473694.1"/>
    </source>
</evidence>
<protein>
    <submittedName>
        <fullName evidence="1">Uncharacterized protein</fullName>
    </submittedName>
</protein>
<gene>
    <name evidence="1" type="ORF">EPI10_024054</name>
</gene>
<comment type="caution">
    <text evidence="1">The sequence shown here is derived from an EMBL/GenBank/DDBJ whole genome shotgun (WGS) entry which is preliminary data.</text>
</comment>
<dbReference type="EMBL" id="SMMG02000005">
    <property type="protein sequence ID" value="KAA3473694.1"/>
    <property type="molecule type" value="Genomic_DNA"/>
</dbReference>
<keyword evidence="2" id="KW-1185">Reference proteome</keyword>
<accession>A0A5B6VXI7</accession>
<name>A0A5B6VXI7_9ROSI</name>
<dbReference type="AlphaFoldDB" id="A0A5B6VXI7"/>
<reference evidence="2" key="1">
    <citation type="journal article" date="2019" name="Plant Biotechnol. J.">
        <title>Genome sequencing of the Australian wild diploid species Gossypium australe highlights disease resistance and delayed gland morphogenesis.</title>
        <authorList>
            <person name="Cai Y."/>
            <person name="Cai X."/>
            <person name="Wang Q."/>
            <person name="Wang P."/>
            <person name="Zhang Y."/>
            <person name="Cai C."/>
            <person name="Xu Y."/>
            <person name="Wang K."/>
            <person name="Zhou Z."/>
            <person name="Wang C."/>
            <person name="Geng S."/>
            <person name="Li B."/>
            <person name="Dong Q."/>
            <person name="Hou Y."/>
            <person name="Wang H."/>
            <person name="Ai P."/>
            <person name="Liu Z."/>
            <person name="Yi F."/>
            <person name="Sun M."/>
            <person name="An G."/>
            <person name="Cheng J."/>
            <person name="Zhang Y."/>
            <person name="Shi Q."/>
            <person name="Xie Y."/>
            <person name="Shi X."/>
            <person name="Chang Y."/>
            <person name="Huang F."/>
            <person name="Chen Y."/>
            <person name="Hong S."/>
            <person name="Mi L."/>
            <person name="Sun Q."/>
            <person name="Zhang L."/>
            <person name="Zhou B."/>
            <person name="Peng R."/>
            <person name="Zhang X."/>
            <person name="Liu F."/>
        </authorList>
    </citation>
    <scope>NUCLEOTIDE SEQUENCE [LARGE SCALE GENOMIC DNA]</scope>
    <source>
        <strain evidence="2">cv. PA1801</strain>
    </source>
</reference>